<feature type="signal peptide" evidence="1">
    <location>
        <begin position="1"/>
        <end position="18"/>
    </location>
</feature>
<feature type="chain" id="PRO_5004025782" evidence="1">
    <location>
        <begin position="19"/>
        <end position="106"/>
    </location>
</feature>
<accession>M2ST38</accession>
<dbReference type="HOGENOM" id="CLU_2223053_0_0_1"/>
<proteinExistence type="predicted"/>
<organism evidence="2 3">
    <name type="scientific">Cochliobolus sativus (strain ND90Pr / ATCC 201652)</name>
    <name type="common">Common root rot and spot blotch fungus</name>
    <name type="synonym">Bipolaris sorokiniana</name>
    <dbReference type="NCBI Taxonomy" id="665912"/>
    <lineage>
        <taxon>Eukaryota</taxon>
        <taxon>Fungi</taxon>
        <taxon>Dikarya</taxon>
        <taxon>Ascomycota</taxon>
        <taxon>Pezizomycotina</taxon>
        <taxon>Dothideomycetes</taxon>
        <taxon>Pleosporomycetidae</taxon>
        <taxon>Pleosporales</taxon>
        <taxon>Pleosporineae</taxon>
        <taxon>Pleosporaceae</taxon>
        <taxon>Bipolaris</taxon>
    </lineage>
</organism>
<dbReference type="Proteomes" id="UP000016934">
    <property type="component" value="Unassembled WGS sequence"/>
</dbReference>
<sequence length="106" mass="11878">MYTPQIWSILLFVTMALSTELALWNGALSNATLASVADTFGVSESDVIALLTATNLSTINIEPWMHLIKGIGYNTSEWTDGIKLEFLQKHRKRTRSLYSANTYRHG</sequence>
<keyword evidence="1" id="KW-0732">Signal</keyword>
<dbReference type="KEGG" id="bsc:COCSADRAFT_29998"/>
<dbReference type="EMBL" id="KB445651">
    <property type="protein sequence ID" value="EMD59937.1"/>
    <property type="molecule type" value="Genomic_DNA"/>
</dbReference>
<name>M2ST38_COCSN</name>
<dbReference type="AlphaFoldDB" id="M2ST38"/>
<evidence type="ECO:0000256" key="1">
    <source>
        <dbReference type="SAM" id="SignalP"/>
    </source>
</evidence>
<keyword evidence="3" id="KW-1185">Reference proteome</keyword>
<reference evidence="3" key="2">
    <citation type="journal article" date="2013" name="PLoS Genet.">
        <title>Comparative genome structure, secondary metabolite, and effector coding capacity across Cochliobolus pathogens.</title>
        <authorList>
            <person name="Condon B.J."/>
            <person name="Leng Y."/>
            <person name="Wu D."/>
            <person name="Bushley K.E."/>
            <person name="Ohm R.A."/>
            <person name="Otillar R."/>
            <person name="Martin J."/>
            <person name="Schackwitz W."/>
            <person name="Grimwood J."/>
            <person name="MohdZainudin N."/>
            <person name="Xue C."/>
            <person name="Wang R."/>
            <person name="Manning V.A."/>
            <person name="Dhillon B."/>
            <person name="Tu Z.J."/>
            <person name="Steffenson B.J."/>
            <person name="Salamov A."/>
            <person name="Sun H."/>
            <person name="Lowry S."/>
            <person name="LaButti K."/>
            <person name="Han J."/>
            <person name="Copeland A."/>
            <person name="Lindquist E."/>
            <person name="Barry K."/>
            <person name="Schmutz J."/>
            <person name="Baker S.E."/>
            <person name="Ciuffetti L.M."/>
            <person name="Grigoriev I.V."/>
            <person name="Zhong S."/>
            <person name="Turgeon B.G."/>
        </authorList>
    </citation>
    <scope>NUCLEOTIDE SEQUENCE [LARGE SCALE GENOMIC DNA]</scope>
    <source>
        <strain evidence="3">ND90Pr / ATCC 201652</strain>
    </source>
</reference>
<evidence type="ECO:0000313" key="2">
    <source>
        <dbReference type="EMBL" id="EMD59937.1"/>
    </source>
</evidence>
<protein>
    <submittedName>
        <fullName evidence="2">Uncharacterized protein</fullName>
    </submittedName>
</protein>
<dbReference type="RefSeq" id="XP_007704026.1">
    <property type="nucleotide sequence ID" value="XM_007705836.1"/>
</dbReference>
<dbReference type="GeneID" id="19136153"/>
<gene>
    <name evidence="2" type="ORF">COCSADRAFT_29998</name>
</gene>
<evidence type="ECO:0000313" key="3">
    <source>
        <dbReference type="Proteomes" id="UP000016934"/>
    </source>
</evidence>
<reference evidence="2 3" key="1">
    <citation type="journal article" date="2012" name="PLoS Pathog.">
        <title>Diverse lifestyles and strategies of plant pathogenesis encoded in the genomes of eighteen Dothideomycetes fungi.</title>
        <authorList>
            <person name="Ohm R.A."/>
            <person name="Feau N."/>
            <person name="Henrissat B."/>
            <person name="Schoch C.L."/>
            <person name="Horwitz B.A."/>
            <person name="Barry K.W."/>
            <person name="Condon B.J."/>
            <person name="Copeland A.C."/>
            <person name="Dhillon B."/>
            <person name="Glaser F."/>
            <person name="Hesse C.N."/>
            <person name="Kosti I."/>
            <person name="LaButti K."/>
            <person name="Lindquist E.A."/>
            <person name="Lucas S."/>
            <person name="Salamov A.A."/>
            <person name="Bradshaw R.E."/>
            <person name="Ciuffetti L."/>
            <person name="Hamelin R.C."/>
            <person name="Kema G.H.J."/>
            <person name="Lawrence C."/>
            <person name="Scott J.A."/>
            <person name="Spatafora J.W."/>
            <person name="Turgeon B.G."/>
            <person name="de Wit P.J.G.M."/>
            <person name="Zhong S."/>
            <person name="Goodwin S.B."/>
            <person name="Grigoriev I.V."/>
        </authorList>
    </citation>
    <scope>NUCLEOTIDE SEQUENCE [LARGE SCALE GENOMIC DNA]</scope>
    <source>
        <strain evidence="3">ND90Pr / ATCC 201652</strain>
    </source>
</reference>